<dbReference type="CDD" id="cd09120">
    <property type="entry name" value="PLDc_DNaseII_1"/>
    <property type="match status" value="1"/>
</dbReference>
<evidence type="ECO:0000256" key="2">
    <source>
        <dbReference type="ARBA" id="ARBA00022801"/>
    </source>
</evidence>
<evidence type="ECO:0000313" key="4">
    <source>
        <dbReference type="Proteomes" id="UP000054783"/>
    </source>
</evidence>
<comment type="similarity">
    <text evidence="1">Belongs to the DNase II family.</text>
</comment>
<dbReference type="GO" id="GO:0006309">
    <property type="term" value="P:apoptotic DNA fragmentation"/>
    <property type="evidence" value="ECO:0007669"/>
    <property type="project" value="TreeGrafter"/>
</dbReference>
<protein>
    <submittedName>
        <fullName evidence="3">Plancitoxin-1</fullName>
    </submittedName>
</protein>
<keyword evidence="4" id="KW-1185">Reference proteome</keyword>
<dbReference type="GO" id="GO:0004531">
    <property type="term" value="F:deoxyribonuclease II activity"/>
    <property type="evidence" value="ECO:0007669"/>
    <property type="project" value="InterPro"/>
</dbReference>
<reference evidence="3 4" key="1">
    <citation type="submission" date="2015-01" db="EMBL/GenBank/DDBJ databases">
        <title>Evolution of Trichinella species and genotypes.</title>
        <authorList>
            <person name="Korhonen P.K."/>
            <person name="Edoardo P."/>
            <person name="Giuseppe L.R."/>
            <person name="Gasser R.B."/>
        </authorList>
    </citation>
    <scope>NUCLEOTIDE SEQUENCE [LARGE SCALE GENOMIC DNA]</scope>
    <source>
        <strain evidence="3">ISS2496</strain>
    </source>
</reference>
<dbReference type="OrthoDB" id="10261598at2759"/>
<dbReference type="PANTHER" id="PTHR10858:SF23">
    <property type="entry name" value="DEOXYRIBONUCLEASE II"/>
    <property type="match status" value="1"/>
</dbReference>
<dbReference type="EMBL" id="JYDQ01000234">
    <property type="protein sequence ID" value="KRY10355.1"/>
    <property type="molecule type" value="Genomic_DNA"/>
</dbReference>
<comment type="caution">
    <text evidence="3">The sequence shown here is derived from an EMBL/GenBank/DDBJ whole genome shotgun (WGS) entry which is preliminary data.</text>
</comment>
<keyword evidence="2" id="KW-0378">Hydrolase</keyword>
<dbReference type="Pfam" id="PF03265">
    <property type="entry name" value="DNase_II"/>
    <property type="match status" value="7"/>
</dbReference>
<evidence type="ECO:0000313" key="3">
    <source>
        <dbReference type="EMBL" id="KRY10355.1"/>
    </source>
</evidence>
<dbReference type="PANTHER" id="PTHR10858">
    <property type="entry name" value="DEOXYRIBONUCLEASE II"/>
    <property type="match status" value="1"/>
</dbReference>
<proteinExistence type="inferred from homology"/>
<sequence>MEVFIPLNNSSFRMRNIRESKLVKYSKIIEIMYITIILILISLNCCTAQVATCTDDANNNPPNVVSSSIMKSEGNPTWAASSQTIDQAAVHSIFRTMASFVAEHMDIKVLAYIDSTGNVAAAWFVHTVPKFLAHLGGYSWPAAETAKGHMFLCLSFNEAHLNLVAKANRYQEPFIYANNLSPELLNQHVELSNLITGAQIRVTPFLEHAKFATKAVANIQAFGKHTKSYLDMYARVLKNKLAANIRIWAPSDARSKSICKGQYHLREVASPMQLADSQVRREADGAKWALIEGKNIVCFTTNDYKMNEKRIAGAAVCLENAVIQMSFTTAILILISLKTCMAQVATCKDDGDRDPPNVLQTKIMLSGQNPAWARSAQSIENNNGHSIVRTMASFIQDQPNIKVLAYSDDPPNLPPRNEKSKAKGVLLIDNSGVNAAAWFVHTVPKFLSHLGDYSWPQTETPKGHIFLCLSINEESLNAVARAIRYQEPYIYASNLPPELLNQHNELSNLATGVEIRVTPFLEHTKLTTRNNGMNVEAFGKHTKSYADMYERVLRKKLSARIKIWAPSDVRSKSICKGQYHLRKIASPIQLDGDQVYREADSAKWALIDGKNTVCLTTNDYKTTEKRIPGAAVCVENANVYNAFNTAAVNVVACNMYFVYKPPNVLQTKIMQSQGRPVWGLSAQTIERDNGHSVVRTMIHFIGDNANIKVLAYSDDPPNLPPRNVKSKAKGVILIDSTGTNAATWFIHTVPNFLAYLGGYSWPQTETAKGHIFLCLSINEESLNVVAKAIRYQEPHIYVNNLPPALLTEHNELSNLVTGVEIYVTPFLEHAKFATRNNQIGANIQVFGKLTKSFADMYAKILRKKLSANIRIWAPSDARSKSICNGQYHLRKIASPMQFDGVQVSREADSAKWALVEGKSIVCLTTNDYKKYQKTMKRMFTAVIIILISLKTSTAQVATCKNDVWDNSATPIDNVQHSIGRTMANFVQNNPQIKVLAYSDDPPNIPARNQKRVLLIDMRMDDAAAWFIHTAPNFLAYLGGKAIRYQEPNIYANNLPADILNQHKELSNLVNGVEIRVTPFLEHAKFVTKRTQAEANIQAFGKHSKSFLDMYAKVLRNKLSASIRIWAPSDATSKSICGGQHKLRKIVSPMQFAGGQVHRESDSAKWALVEGKNTVCLTTNDYKELLFVLKMLASLTLSIQQQRTDAAAWFIHTVPNFLAHLGGYSWPPAETAKGHIFLCLSFREEFLNSVAKAIRYQEPYIYANNLPVAILNQHEELSNLVNGVEVRVTPFLEHARFVTKRKQVEASIQAFGKHTKSFADMYARILRNKFSASIRIWAPSDVKSKSFCKGQYKLRKIASPMQFADSEVSREADSAKWALVEGKNTITEKRIPGVLLIDKRRTDAAAWFIHSVPNFLAHLGGYSWLPAETAKGHIFLCLSFREEFLNSVEVNPRWSNSAASIDVTPGQSIARTMVHYVQNDPQIKVLAYNDDPPNIPAKNRKSKAKGVLLIDKRQNDAAAWFVHTVPNFLAHLRGKAIRYQEPYIYANNLPADILNQHKELSNLVNGVEIRVTPFLENAKFVTKNAKVQANIQAFGKHSKSFADIYGRVLRNKLSANIRIWAPSDAKSKSICKGQYKLQKIDSPIQFADNQVSREADSARWALVEGKNTNSEKKVPGAAVCIENANVYNAFSQAASNVLPCNK</sequence>
<dbReference type="InterPro" id="IPR004947">
    <property type="entry name" value="DNase_II"/>
</dbReference>
<dbReference type="Proteomes" id="UP000054783">
    <property type="component" value="Unassembled WGS sequence"/>
</dbReference>
<accession>A0A0V0ZDJ6</accession>
<organism evidence="3 4">
    <name type="scientific">Trichinella patagoniensis</name>
    <dbReference type="NCBI Taxonomy" id="990121"/>
    <lineage>
        <taxon>Eukaryota</taxon>
        <taxon>Metazoa</taxon>
        <taxon>Ecdysozoa</taxon>
        <taxon>Nematoda</taxon>
        <taxon>Enoplea</taxon>
        <taxon>Dorylaimia</taxon>
        <taxon>Trichinellida</taxon>
        <taxon>Trichinellidae</taxon>
        <taxon>Trichinella</taxon>
    </lineage>
</organism>
<name>A0A0V0ZDJ6_9BILA</name>
<gene>
    <name evidence="3" type="primary">DNASE2</name>
    <name evidence="3" type="ORF">T12_9636</name>
</gene>
<evidence type="ECO:0000256" key="1">
    <source>
        <dbReference type="ARBA" id="ARBA00007527"/>
    </source>
</evidence>